<evidence type="ECO:0000313" key="2">
    <source>
        <dbReference type="EMBL" id="KAK9091600.1"/>
    </source>
</evidence>
<evidence type="ECO:0000259" key="1">
    <source>
        <dbReference type="SMART" id="SM01037"/>
    </source>
</evidence>
<dbReference type="InterPro" id="IPR051761">
    <property type="entry name" value="MLP-like_ligand-binding"/>
</dbReference>
<proteinExistence type="predicted"/>
<keyword evidence="3" id="KW-1185">Reference proteome</keyword>
<dbReference type="SUPFAM" id="SSF55961">
    <property type="entry name" value="Bet v1-like"/>
    <property type="match status" value="1"/>
</dbReference>
<dbReference type="EMBL" id="JBBNAE010000010">
    <property type="protein sequence ID" value="KAK9091600.1"/>
    <property type="molecule type" value="Genomic_DNA"/>
</dbReference>
<dbReference type="InterPro" id="IPR023393">
    <property type="entry name" value="START-like_dom_sf"/>
</dbReference>
<dbReference type="GO" id="GO:0006952">
    <property type="term" value="P:defense response"/>
    <property type="evidence" value="ECO:0007669"/>
    <property type="project" value="InterPro"/>
</dbReference>
<comment type="caution">
    <text evidence="2">The sequence shown here is derived from an EMBL/GenBank/DDBJ whole genome shotgun (WGS) entry which is preliminary data.</text>
</comment>
<sequence>MSLGFPLEDESAAEIGGPEVLVAKETIKAIDDENWSITRSVLEGDLKSMYKSFDLKMQVTPDGEEGSLVKWTFYFEKEHEDHPHPHPYLELYSHHQNI</sequence>
<dbReference type="SMART" id="SM01037">
    <property type="entry name" value="Bet_v_1"/>
    <property type="match status" value="1"/>
</dbReference>
<gene>
    <name evidence="2" type="ORF">Sjap_024777</name>
</gene>
<accession>A0AAP0EDZ7</accession>
<organism evidence="2 3">
    <name type="scientific">Stephania japonica</name>
    <dbReference type="NCBI Taxonomy" id="461633"/>
    <lineage>
        <taxon>Eukaryota</taxon>
        <taxon>Viridiplantae</taxon>
        <taxon>Streptophyta</taxon>
        <taxon>Embryophyta</taxon>
        <taxon>Tracheophyta</taxon>
        <taxon>Spermatophyta</taxon>
        <taxon>Magnoliopsida</taxon>
        <taxon>Ranunculales</taxon>
        <taxon>Menispermaceae</taxon>
        <taxon>Menispermoideae</taxon>
        <taxon>Cissampelideae</taxon>
        <taxon>Stephania</taxon>
    </lineage>
</organism>
<dbReference type="Proteomes" id="UP001417504">
    <property type="component" value="Unassembled WGS sequence"/>
</dbReference>
<feature type="domain" description="Bet v I/Major latex protein" evidence="1">
    <location>
        <begin position="6"/>
        <end position="96"/>
    </location>
</feature>
<dbReference type="AlphaFoldDB" id="A0AAP0EDZ7"/>
<evidence type="ECO:0000313" key="3">
    <source>
        <dbReference type="Proteomes" id="UP001417504"/>
    </source>
</evidence>
<protein>
    <recommendedName>
        <fullName evidence="1">Bet v I/Major latex protein domain-containing protein</fullName>
    </recommendedName>
</protein>
<dbReference type="PANTHER" id="PTHR31907">
    <property type="entry name" value="MLP-LIKE PROTEIN 423"/>
    <property type="match status" value="1"/>
</dbReference>
<dbReference type="Pfam" id="PF00407">
    <property type="entry name" value="Bet_v_1"/>
    <property type="match status" value="1"/>
</dbReference>
<name>A0AAP0EDZ7_9MAGN</name>
<reference evidence="2 3" key="1">
    <citation type="submission" date="2024-01" db="EMBL/GenBank/DDBJ databases">
        <title>Genome assemblies of Stephania.</title>
        <authorList>
            <person name="Yang L."/>
        </authorList>
    </citation>
    <scope>NUCLEOTIDE SEQUENCE [LARGE SCALE GENOMIC DNA]</scope>
    <source>
        <strain evidence="2">QJT</strain>
        <tissue evidence="2">Leaf</tissue>
    </source>
</reference>
<dbReference type="InterPro" id="IPR000916">
    <property type="entry name" value="Bet_v_I/MLP"/>
</dbReference>
<dbReference type="Gene3D" id="3.30.530.20">
    <property type="match status" value="1"/>
</dbReference>